<keyword evidence="10" id="KW-1185">Reference proteome</keyword>
<dbReference type="InterPro" id="IPR036291">
    <property type="entry name" value="NAD(P)-bd_dom_sf"/>
</dbReference>
<keyword evidence="6 7" id="KW-0472">Membrane</keyword>
<evidence type="ECO:0000256" key="7">
    <source>
        <dbReference type="SAM" id="Phobius"/>
    </source>
</evidence>
<dbReference type="InterPro" id="IPR017475">
    <property type="entry name" value="EPS_sugar_tfrase"/>
</dbReference>
<dbReference type="SUPFAM" id="SSF51735">
    <property type="entry name" value="NAD(P)-binding Rossmann-fold domains"/>
    <property type="match status" value="1"/>
</dbReference>
<sequence length="474" mass="53793">MFIGSLLNNQYNGFIRQNKSALIALVKVIDILIIILTFHIYINGEKNHIEDKQALVLIASVLTFLFFSTFNNLYGIPRGVRFLFICKNIVTAWSASIFSTTVFSLIANYVDSENYKTFYPWVIITPLCLIGWHFLLRLILIALRKVGINSKTTAIFGATRLGLDLQSIILKEPWMGLELVGFFDDRKPGTDNRTTDTEVIGTFDDLVERAKNNEIDVIFITLPMRSEQRIKSIIDNLGDSSTVVYYIPDLFVFDLLGSKIENYNGLPSICVYDIPHAGIDGISKRILDIGVSSAILSIIAIPMLIISIGIKLTSPGPIFFVQKRYGLRGEEIKVLKFRTMKVCEDGNNVKQATKGDSRITPFGQFLRRTSLDELPQFFNTLQGTMSIVGPRPHAVAHNELYRSLIKGYMLRHNVKPGITGLAQIRGFRGETDTIDKMEKRIRSDLEYIHYWSVWMDIEIIFTTIFKGFVNKNAY</sequence>
<dbReference type="HOGENOM" id="CLU_024920_0_1_6"/>
<gene>
    <name evidence="9" type="ordered locus">Metme_1864</name>
</gene>
<evidence type="ECO:0000256" key="6">
    <source>
        <dbReference type="ARBA" id="ARBA00023136"/>
    </source>
</evidence>
<reference key="2">
    <citation type="submission" date="2011-05" db="EMBL/GenBank/DDBJ databases">
        <title>Complete genome sequence of the aerobic marine methanotroph Methylomonas methanica MC09.</title>
        <authorList>
            <person name="Boden R."/>
            <person name="Cunliffe M."/>
            <person name="Scanlan J."/>
            <person name="Moussard H."/>
            <person name="Kits K.D."/>
            <person name="Klotz M."/>
            <person name="Jetten M."/>
            <person name="Vuilleumier S."/>
            <person name="Han J."/>
            <person name="Peters L."/>
            <person name="Mikhailova N."/>
            <person name="Teshima H."/>
            <person name="Tapia R."/>
            <person name="Kyrpides N."/>
            <person name="Ivanova N."/>
            <person name="Pagani I."/>
            <person name="Cheng J.-F."/>
            <person name="Goodwin L."/>
            <person name="Han C."/>
            <person name="Hauser L."/>
            <person name="Land M."/>
            <person name="Lapidus A."/>
            <person name="Lucas S."/>
            <person name="Pitluck S."/>
            <person name="Woyke T."/>
            <person name="Stein L.Y."/>
            <person name="Murrell C."/>
        </authorList>
    </citation>
    <scope>NUCLEOTIDE SEQUENCE</scope>
    <source>
        <strain>MC09</strain>
    </source>
</reference>
<dbReference type="InterPro" id="IPR017473">
    <property type="entry name" value="Undecaprenyl-P_gluc_Ptfrase"/>
</dbReference>
<evidence type="ECO:0000256" key="2">
    <source>
        <dbReference type="ARBA" id="ARBA00006464"/>
    </source>
</evidence>
<feature type="transmembrane region" description="Helical" evidence="7">
    <location>
        <begin position="54"/>
        <end position="75"/>
    </location>
</feature>
<dbReference type="NCBIfam" id="TIGR03025">
    <property type="entry name" value="EPS_sugtrans"/>
    <property type="match status" value="1"/>
</dbReference>
<dbReference type="PANTHER" id="PTHR30576:SF21">
    <property type="entry name" value="UDP-GLUCOSE:UNDECAPRENYL-PHOSPHATE GLUCOSE-1-PHOSPHATE TRANSFERASE"/>
    <property type="match status" value="1"/>
</dbReference>
<dbReference type="eggNOG" id="COG2148">
    <property type="taxonomic scope" value="Bacteria"/>
</dbReference>
<dbReference type="RefSeq" id="WP_013818531.1">
    <property type="nucleotide sequence ID" value="NC_015572.1"/>
</dbReference>
<dbReference type="Gene3D" id="3.40.50.720">
    <property type="entry name" value="NAD(P)-binding Rossmann-like Domain"/>
    <property type="match status" value="1"/>
</dbReference>
<evidence type="ECO:0000259" key="8">
    <source>
        <dbReference type="Pfam" id="PF02397"/>
    </source>
</evidence>
<name>G0A3I1_METMM</name>
<evidence type="ECO:0000256" key="3">
    <source>
        <dbReference type="ARBA" id="ARBA00022679"/>
    </source>
</evidence>
<dbReference type="Pfam" id="PF02397">
    <property type="entry name" value="Bac_transf"/>
    <property type="match status" value="1"/>
</dbReference>
<dbReference type="Pfam" id="PF13727">
    <property type="entry name" value="CoA_binding_3"/>
    <property type="match status" value="1"/>
</dbReference>
<dbReference type="eggNOG" id="COG1086">
    <property type="taxonomic scope" value="Bacteria"/>
</dbReference>
<dbReference type="KEGG" id="mmt:Metme_1864"/>
<comment type="subcellular location">
    <subcellularLocation>
        <location evidence="1">Membrane</location>
        <topology evidence="1">Multi-pass membrane protein</topology>
    </subcellularLocation>
</comment>
<evidence type="ECO:0000256" key="1">
    <source>
        <dbReference type="ARBA" id="ARBA00004141"/>
    </source>
</evidence>
<reference evidence="9 10" key="1">
    <citation type="journal article" date="2011" name="J. Bacteriol.">
        <title>Complete Genome Sequence of the Aerobic Marine Methanotroph Methylomonas methanica MC09.</title>
        <authorList>
            <person name="Boden R."/>
            <person name="Cunliffe M."/>
            <person name="Scanlan J."/>
            <person name="Moussard H."/>
            <person name="Kits K.D."/>
            <person name="Klotz M.G."/>
            <person name="Jetten M.S."/>
            <person name="Vuilleumier S."/>
            <person name="Han J."/>
            <person name="Peters L."/>
            <person name="Mikhailova N."/>
            <person name="Teshima H."/>
            <person name="Tapia R."/>
            <person name="Kyrpides N."/>
            <person name="Ivanova N."/>
            <person name="Pagani I."/>
            <person name="Cheng J.F."/>
            <person name="Goodwin L."/>
            <person name="Han C."/>
            <person name="Hauser L."/>
            <person name="Land M.L."/>
            <person name="Lapidus A."/>
            <person name="Lucas S."/>
            <person name="Pitluck S."/>
            <person name="Woyke T."/>
            <person name="Stein L."/>
            <person name="Murrell J.C."/>
        </authorList>
    </citation>
    <scope>NUCLEOTIDE SEQUENCE [LARGE SCALE GENOMIC DNA]</scope>
    <source>
        <strain evidence="9 10">MC09</strain>
    </source>
</reference>
<feature type="transmembrane region" description="Helical" evidence="7">
    <location>
        <begin position="21"/>
        <end position="42"/>
    </location>
</feature>
<dbReference type="NCBIfam" id="TIGR03023">
    <property type="entry name" value="WcaJ_sugtrans"/>
    <property type="match status" value="1"/>
</dbReference>
<dbReference type="GO" id="GO:0009242">
    <property type="term" value="P:colanic acid biosynthetic process"/>
    <property type="evidence" value="ECO:0007669"/>
    <property type="project" value="TreeGrafter"/>
</dbReference>
<accession>G0A3I1</accession>
<dbReference type="InterPro" id="IPR003362">
    <property type="entry name" value="Bact_transf"/>
</dbReference>
<keyword evidence="5 7" id="KW-1133">Transmembrane helix</keyword>
<dbReference type="OrthoDB" id="9808602at2"/>
<reference evidence="10" key="3">
    <citation type="submission" date="2011-05" db="EMBL/GenBank/DDBJ databases">
        <title>Complete sequence of Methylomonas methanica MC09.</title>
        <authorList>
            <consortium name="US DOE Joint Genome Institute"/>
            <person name="Lucas S."/>
            <person name="Han J."/>
            <person name="Lapidus A."/>
            <person name="Cheng J.-F."/>
            <person name="Goodwin L."/>
            <person name="Pitluck S."/>
            <person name="Peters L."/>
            <person name="Mikhailova N."/>
            <person name="Teshima H."/>
            <person name="Han C."/>
            <person name="Tapia R."/>
            <person name="Land M."/>
            <person name="Hauser L."/>
            <person name="Kyrpides N."/>
            <person name="Ivanova N."/>
            <person name="Pagani I."/>
            <person name="Stein L."/>
            <person name="Woyke T."/>
        </authorList>
    </citation>
    <scope>NUCLEOTIDE SEQUENCE [LARGE SCALE GENOMIC DNA]</scope>
    <source>
        <strain evidence="10">MC09</strain>
    </source>
</reference>
<dbReference type="Proteomes" id="UP000008888">
    <property type="component" value="Chromosome"/>
</dbReference>
<dbReference type="GO" id="GO:0089702">
    <property type="term" value="F:undecaprenyl-phosphate glucose phosphotransferase activity"/>
    <property type="evidence" value="ECO:0007669"/>
    <property type="project" value="TreeGrafter"/>
</dbReference>
<organism evidence="9 10">
    <name type="scientific">Methylomonas methanica (strain DSM 25384 / MC09)</name>
    <dbReference type="NCBI Taxonomy" id="857087"/>
    <lineage>
        <taxon>Bacteria</taxon>
        <taxon>Pseudomonadati</taxon>
        <taxon>Pseudomonadota</taxon>
        <taxon>Gammaproteobacteria</taxon>
        <taxon>Methylococcales</taxon>
        <taxon>Methylococcaceae</taxon>
        <taxon>Methylomonas</taxon>
    </lineage>
</organism>
<proteinExistence type="inferred from homology"/>
<comment type="similarity">
    <text evidence="2">Belongs to the bacterial sugar transferase family.</text>
</comment>
<evidence type="ECO:0000313" key="9">
    <source>
        <dbReference type="EMBL" id="AEG00280.1"/>
    </source>
</evidence>
<keyword evidence="4 7" id="KW-0812">Transmembrane</keyword>
<feature type="transmembrane region" description="Helical" evidence="7">
    <location>
        <begin position="82"/>
        <end position="106"/>
    </location>
</feature>
<protein>
    <submittedName>
        <fullName evidence="9">Undecaprenyl-phosphate glucose phosphotransferase</fullName>
    </submittedName>
</protein>
<feature type="transmembrane region" description="Helical" evidence="7">
    <location>
        <begin position="289"/>
        <end position="310"/>
    </location>
</feature>
<dbReference type="STRING" id="857087.Metme_1864"/>
<dbReference type="GO" id="GO:0016020">
    <property type="term" value="C:membrane"/>
    <property type="evidence" value="ECO:0007669"/>
    <property type="project" value="UniProtKB-SubCell"/>
</dbReference>
<dbReference type="EMBL" id="CP002738">
    <property type="protein sequence ID" value="AEG00280.1"/>
    <property type="molecule type" value="Genomic_DNA"/>
</dbReference>
<evidence type="ECO:0000256" key="5">
    <source>
        <dbReference type="ARBA" id="ARBA00022989"/>
    </source>
</evidence>
<evidence type="ECO:0000256" key="4">
    <source>
        <dbReference type="ARBA" id="ARBA00022692"/>
    </source>
</evidence>
<feature type="domain" description="Bacterial sugar transferase" evidence="8">
    <location>
        <begin position="284"/>
        <end position="467"/>
    </location>
</feature>
<feature type="transmembrane region" description="Helical" evidence="7">
    <location>
        <begin position="118"/>
        <end position="143"/>
    </location>
</feature>
<keyword evidence="3 9" id="KW-0808">Transferase</keyword>
<dbReference type="AlphaFoldDB" id="G0A3I1"/>
<evidence type="ECO:0000313" key="10">
    <source>
        <dbReference type="Proteomes" id="UP000008888"/>
    </source>
</evidence>
<dbReference type="PANTHER" id="PTHR30576">
    <property type="entry name" value="COLANIC BIOSYNTHESIS UDP-GLUCOSE LIPID CARRIER TRANSFERASE"/>
    <property type="match status" value="1"/>
</dbReference>